<evidence type="ECO:0000256" key="2">
    <source>
        <dbReference type="SAM" id="SignalP"/>
    </source>
</evidence>
<name>A0A1T5DPD4_9SPHI</name>
<reference evidence="5" key="1">
    <citation type="submission" date="2017-02" db="EMBL/GenBank/DDBJ databases">
        <authorList>
            <person name="Varghese N."/>
            <person name="Submissions S."/>
        </authorList>
    </citation>
    <scope>NUCLEOTIDE SEQUENCE [LARGE SCALE GENOMIC DNA]</scope>
    <source>
        <strain evidence="5">DSM 24091</strain>
    </source>
</reference>
<comment type="similarity">
    <text evidence="1">Belongs to the TonB-dependent receptor family.</text>
</comment>
<keyword evidence="1" id="KW-0813">Transport</keyword>
<dbReference type="InterPro" id="IPR023997">
    <property type="entry name" value="TonB-dep_OMP_SusC/RagA_CS"/>
</dbReference>
<feature type="signal peptide" evidence="2">
    <location>
        <begin position="1"/>
        <end position="19"/>
    </location>
</feature>
<keyword evidence="5" id="KW-1185">Reference proteome</keyword>
<dbReference type="GO" id="GO:0009279">
    <property type="term" value="C:cell outer membrane"/>
    <property type="evidence" value="ECO:0007669"/>
    <property type="project" value="UniProtKB-SubCell"/>
</dbReference>
<feature type="domain" description="TonB-dependent receptor plug" evidence="3">
    <location>
        <begin position="115"/>
        <end position="221"/>
    </location>
</feature>
<dbReference type="InterPro" id="IPR037066">
    <property type="entry name" value="Plug_dom_sf"/>
</dbReference>
<evidence type="ECO:0000256" key="1">
    <source>
        <dbReference type="PROSITE-ProRule" id="PRU01360"/>
    </source>
</evidence>
<dbReference type="NCBIfam" id="TIGR04057">
    <property type="entry name" value="SusC_RagA_signa"/>
    <property type="match status" value="1"/>
</dbReference>
<dbReference type="Gene3D" id="2.170.130.10">
    <property type="entry name" value="TonB-dependent receptor, plug domain"/>
    <property type="match status" value="1"/>
</dbReference>
<dbReference type="PROSITE" id="PS52016">
    <property type="entry name" value="TONB_DEPENDENT_REC_3"/>
    <property type="match status" value="1"/>
</dbReference>
<proteinExistence type="inferred from homology"/>
<dbReference type="STRING" id="1513896.SAMN05660841_02060"/>
<dbReference type="SUPFAM" id="SSF56935">
    <property type="entry name" value="Porins"/>
    <property type="match status" value="1"/>
</dbReference>
<dbReference type="SUPFAM" id="SSF49464">
    <property type="entry name" value="Carboxypeptidase regulatory domain-like"/>
    <property type="match status" value="1"/>
</dbReference>
<dbReference type="Pfam" id="PF13715">
    <property type="entry name" value="CarbopepD_reg_2"/>
    <property type="match status" value="1"/>
</dbReference>
<keyword evidence="1" id="KW-0812">Transmembrane</keyword>
<gene>
    <name evidence="4" type="ORF">SAMN05660841_02060</name>
</gene>
<dbReference type="Proteomes" id="UP000190150">
    <property type="component" value="Unassembled WGS sequence"/>
</dbReference>
<feature type="chain" id="PRO_5012075091" evidence="2">
    <location>
        <begin position="20"/>
        <end position="1072"/>
    </location>
</feature>
<dbReference type="RefSeq" id="WP_079643001.1">
    <property type="nucleotide sequence ID" value="NZ_FUZF01000008.1"/>
</dbReference>
<dbReference type="InterPro" id="IPR012910">
    <property type="entry name" value="Plug_dom"/>
</dbReference>
<accession>A0A1T5DPD4</accession>
<dbReference type="EMBL" id="FUZF01000008">
    <property type="protein sequence ID" value="SKB73456.1"/>
    <property type="molecule type" value="Genomic_DNA"/>
</dbReference>
<dbReference type="NCBIfam" id="TIGR04056">
    <property type="entry name" value="OMP_RagA_SusC"/>
    <property type="match status" value="1"/>
</dbReference>
<protein>
    <submittedName>
        <fullName evidence="4">TonB-linked outer membrane protein, SusC/RagA family</fullName>
    </submittedName>
</protein>
<dbReference type="InterPro" id="IPR008969">
    <property type="entry name" value="CarboxyPept-like_regulatory"/>
</dbReference>
<evidence type="ECO:0000259" key="3">
    <source>
        <dbReference type="Pfam" id="PF07715"/>
    </source>
</evidence>
<dbReference type="AlphaFoldDB" id="A0A1T5DPD4"/>
<keyword evidence="1" id="KW-0998">Cell outer membrane</keyword>
<comment type="subcellular location">
    <subcellularLocation>
        <location evidence="1">Cell outer membrane</location>
        <topology evidence="1">Multi-pass membrane protein</topology>
    </subcellularLocation>
</comment>
<sequence length="1072" mass="118662">MKQKLLSLFFVLTCLIGVATGQSRQVSGKVTDESGVALSGVTVISQKSTVATQTDNYGNYIIQSEKGSTITFRLIGYADRALTVGDANTINVKLIESNVGLEEVVVTAYGKQNKEAIVGAVASISSKDIEKRPVSSATAVLEGLAPGVMVNNSNGQPGASPNIRIRGFGSVTGSSAPAYILDGVVFEGNISDINPADIESISVLKDATSATLYGNRGANGVIVITTKRGSSGSSDLSLVVNQGLFTRGIPEYDKLDAKQFMEAAWQGFRNQYMWAPNNKLTLEQANAEATKNLVPTVLKLNIFNLPDDKLFDGNGNLLPEATIKGTYGEDLNWFKYIERKGYRQDYNLSGRGGNEKGNYLFSVGYLNEEGYIKTSDFDRLSGRLSATITPKSWISAGLSANASHQNSNNTSEGGGFTNPWNYAREVAPIYPVYLHDAVTGNYVLDSDGQRIYDNGETSRNQNVGRHMIWENELNLDAMLRNTLNSQAFVNIKFLKNFDFKVLGDINVRNSLRKEYQNALIGDGVGNKGRGIRTIYNYKNYTFAQQLTYANTFATHHNIDLFVGHENYSNWYNYLYGFKANQNFAGKHELVNFTQITNLTDYQVERSSESYLGRARYNYDEKYFVEGSFRRDGSSQVSPDHRWDNFWSLGATWMISKENFMQNAAWVNALKLRAATGVVGNLASLGEYDFMSLYAMGQNNNQAALYKSNIENLDLRWEGNKSTSLALEGRLWNRMNFVVEYFNKTSNDLIFNVNLPLSVGSVDNLVGAARVKRNLGQLVNKGFEFTFDVDAIKTSDLRWNIGTNASFFKNKIVEMPAQYKEAGLLASPFNYKEGHSVYDFYLYQYAGVDMMTGQALYRADTEKYDPTNKAGAWSPFQQEVNGTMYTRNAAYAKREYSGSAIPKLMGSFSTALDYKDFSLSALFTYSVGGKGLDYSYVSLMGLGSTPSAVHADVAKSWKEAPVGMTETSANRINPDAIPQINFTNSAYNNNNISTRFLMSSSYLSIKNIALGYRLPSAILDRVNMRRASLMLTVENLATFTALKGYSPQQSFGGTSDNRFVPFRTYSLGVNIGL</sequence>
<dbReference type="Gene3D" id="2.60.40.1120">
    <property type="entry name" value="Carboxypeptidase-like, regulatory domain"/>
    <property type="match status" value="1"/>
</dbReference>
<organism evidence="4 5">
    <name type="scientific">Sphingobacterium nematocida</name>
    <dbReference type="NCBI Taxonomy" id="1513896"/>
    <lineage>
        <taxon>Bacteria</taxon>
        <taxon>Pseudomonadati</taxon>
        <taxon>Bacteroidota</taxon>
        <taxon>Sphingobacteriia</taxon>
        <taxon>Sphingobacteriales</taxon>
        <taxon>Sphingobacteriaceae</taxon>
        <taxon>Sphingobacterium</taxon>
    </lineage>
</organism>
<dbReference type="InterPro" id="IPR023996">
    <property type="entry name" value="TonB-dep_OMP_SusC/RagA"/>
</dbReference>
<keyword evidence="1" id="KW-0472">Membrane</keyword>
<evidence type="ECO:0000313" key="5">
    <source>
        <dbReference type="Proteomes" id="UP000190150"/>
    </source>
</evidence>
<dbReference type="Pfam" id="PF07715">
    <property type="entry name" value="Plug"/>
    <property type="match status" value="1"/>
</dbReference>
<dbReference type="OrthoDB" id="9768177at2"/>
<keyword evidence="1" id="KW-1134">Transmembrane beta strand</keyword>
<evidence type="ECO:0000313" key="4">
    <source>
        <dbReference type="EMBL" id="SKB73456.1"/>
    </source>
</evidence>
<dbReference type="InterPro" id="IPR039426">
    <property type="entry name" value="TonB-dep_rcpt-like"/>
</dbReference>
<keyword evidence="2" id="KW-0732">Signal</keyword>